<protein>
    <submittedName>
        <fullName evidence="3">Uncharacterized protein</fullName>
    </submittedName>
</protein>
<accession>A0ABT5JEA3</accession>
<reference evidence="3" key="2">
    <citation type="submission" date="2023-02" db="EMBL/GenBank/DDBJ databases">
        <authorList>
            <person name="Rayyan A."/>
            <person name="Meyer T."/>
            <person name="Kyndt J.A."/>
        </authorList>
    </citation>
    <scope>NUCLEOTIDE SEQUENCE</scope>
    <source>
        <strain evidence="3">DSM 9987</strain>
    </source>
</reference>
<dbReference type="RefSeq" id="WP_272778782.1">
    <property type="nucleotide sequence ID" value="NZ_JAQQLI010000035.1"/>
</dbReference>
<reference evidence="3" key="1">
    <citation type="journal article" date="2023" name="Microbiol Resour">
        <title>Genome Sequences of Rhodoplanes serenus and Two Thermotolerant Strains, Rhodoplanes tepidamans and 'Rhodoplanes cryptolactis,' Further Refine the Genus.</title>
        <authorList>
            <person name="Rayyan A.A."/>
            <person name="Kyndt J.A."/>
        </authorList>
    </citation>
    <scope>NUCLEOTIDE SEQUENCE</scope>
    <source>
        <strain evidence="3">DSM 9987</strain>
    </source>
</reference>
<keyword evidence="2" id="KW-1133">Transmembrane helix</keyword>
<comment type="caution">
    <text evidence="3">The sequence shown here is derived from an EMBL/GenBank/DDBJ whole genome shotgun (WGS) entry which is preliminary data.</text>
</comment>
<feature type="transmembrane region" description="Helical" evidence="2">
    <location>
        <begin position="21"/>
        <end position="41"/>
    </location>
</feature>
<evidence type="ECO:0000313" key="4">
    <source>
        <dbReference type="Proteomes" id="UP001165652"/>
    </source>
</evidence>
<keyword evidence="2" id="KW-0472">Membrane</keyword>
<dbReference type="Proteomes" id="UP001165652">
    <property type="component" value="Unassembled WGS sequence"/>
</dbReference>
<name>A0ABT5JEA3_RHOTP</name>
<sequence>MSRSVTRRPCDRSADRRSGRWLTVAALVVAAGTVAGCSSILSEMPQQVGGLPADAPRRPATPPSYPAVNDVPQARADRPMTDAERRKVQADLDAARAAAARRAAAGPPLQAQ</sequence>
<dbReference type="EMBL" id="JAQQLI010000035">
    <property type="protein sequence ID" value="MDC7787946.1"/>
    <property type="molecule type" value="Genomic_DNA"/>
</dbReference>
<evidence type="ECO:0000313" key="3">
    <source>
        <dbReference type="EMBL" id="MDC7787946.1"/>
    </source>
</evidence>
<organism evidence="3 4">
    <name type="scientific">Rhodoplanes tepidamans</name>
    <name type="common">Rhodoplanes cryptolactis</name>
    <dbReference type="NCBI Taxonomy" id="200616"/>
    <lineage>
        <taxon>Bacteria</taxon>
        <taxon>Pseudomonadati</taxon>
        <taxon>Pseudomonadota</taxon>
        <taxon>Alphaproteobacteria</taxon>
        <taxon>Hyphomicrobiales</taxon>
        <taxon>Nitrobacteraceae</taxon>
        <taxon>Rhodoplanes</taxon>
    </lineage>
</organism>
<feature type="compositionally biased region" description="Basic and acidic residues" evidence="1">
    <location>
        <begin position="75"/>
        <end position="94"/>
    </location>
</feature>
<evidence type="ECO:0000256" key="2">
    <source>
        <dbReference type="SAM" id="Phobius"/>
    </source>
</evidence>
<feature type="compositionally biased region" description="Low complexity" evidence="1">
    <location>
        <begin position="95"/>
        <end position="105"/>
    </location>
</feature>
<keyword evidence="4" id="KW-1185">Reference proteome</keyword>
<feature type="region of interest" description="Disordered" evidence="1">
    <location>
        <begin position="47"/>
        <end position="112"/>
    </location>
</feature>
<evidence type="ECO:0000256" key="1">
    <source>
        <dbReference type="SAM" id="MobiDB-lite"/>
    </source>
</evidence>
<gene>
    <name evidence="3" type="ORF">PQJ73_19840</name>
</gene>
<proteinExistence type="predicted"/>
<keyword evidence="2" id="KW-0812">Transmembrane</keyword>